<name>A0A562NSF3_9RHOB</name>
<reference evidence="2 3" key="1">
    <citation type="journal article" date="2015" name="Stand. Genomic Sci.">
        <title>Genomic Encyclopedia of Bacterial and Archaeal Type Strains, Phase III: the genomes of soil and plant-associated and newly described type strains.</title>
        <authorList>
            <person name="Whitman W.B."/>
            <person name="Woyke T."/>
            <person name="Klenk H.P."/>
            <person name="Zhou Y."/>
            <person name="Lilburn T.G."/>
            <person name="Beck B.J."/>
            <person name="De Vos P."/>
            <person name="Vandamme P."/>
            <person name="Eisen J.A."/>
            <person name="Garrity G."/>
            <person name="Hugenholtz P."/>
            <person name="Kyrpides N.C."/>
        </authorList>
    </citation>
    <scope>NUCLEOTIDE SEQUENCE [LARGE SCALE GENOMIC DNA]</scope>
    <source>
        <strain evidence="2 3">CGMCC 1.5364</strain>
    </source>
</reference>
<dbReference type="InterPro" id="IPR037523">
    <property type="entry name" value="VOC_core"/>
</dbReference>
<dbReference type="PROSITE" id="PS51819">
    <property type="entry name" value="VOC"/>
    <property type="match status" value="1"/>
</dbReference>
<evidence type="ECO:0000313" key="2">
    <source>
        <dbReference type="EMBL" id="TWI35053.1"/>
    </source>
</evidence>
<evidence type="ECO:0000259" key="1">
    <source>
        <dbReference type="PROSITE" id="PS51819"/>
    </source>
</evidence>
<dbReference type="AlphaFoldDB" id="A0A562NSF3"/>
<dbReference type="RefSeq" id="WP_199756518.1">
    <property type="nucleotide sequence ID" value="NZ_VLKU01000004.1"/>
</dbReference>
<dbReference type="Gene3D" id="3.30.720.110">
    <property type="match status" value="1"/>
</dbReference>
<sequence>MTDAPCIYPAIRYRDARAAIDWLVGILGFTNRVTYEHDGKIAHAELSLGSSIIMLGEVRDGMPQQAALIYVAVSDPDALCERVRASGAVIEQEPYDTEYGSREFACRDFEGNQWSFGTYWPKVGEPPL</sequence>
<dbReference type="Proteomes" id="UP000316225">
    <property type="component" value="Unassembled WGS sequence"/>
</dbReference>
<dbReference type="Pfam" id="PF00903">
    <property type="entry name" value="Glyoxalase"/>
    <property type="match status" value="1"/>
</dbReference>
<evidence type="ECO:0000313" key="3">
    <source>
        <dbReference type="Proteomes" id="UP000316225"/>
    </source>
</evidence>
<dbReference type="InterPro" id="IPR029068">
    <property type="entry name" value="Glyas_Bleomycin-R_OHBP_Dase"/>
</dbReference>
<proteinExistence type="predicted"/>
<dbReference type="PANTHER" id="PTHR34109">
    <property type="entry name" value="BNAUNNG04460D PROTEIN-RELATED"/>
    <property type="match status" value="1"/>
</dbReference>
<organism evidence="2 3">
    <name type="scientific">Paracoccus sulfuroxidans</name>
    <dbReference type="NCBI Taxonomy" id="384678"/>
    <lineage>
        <taxon>Bacteria</taxon>
        <taxon>Pseudomonadati</taxon>
        <taxon>Pseudomonadota</taxon>
        <taxon>Alphaproteobacteria</taxon>
        <taxon>Rhodobacterales</taxon>
        <taxon>Paracoccaceae</taxon>
        <taxon>Paracoccus</taxon>
    </lineage>
</organism>
<comment type="caution">
    <text evidence="2">The sequence shown here is derived from an EMBL/GenBank/DDBJ whole genome shotgun (WGS) entry which is preliminary data.</text>
</comment>
<dbReference type="InterPro" id="IPR004360">
    <property type="entry name" value="Glyas_Fos-R_dOase_dom"/>
</dbReference>
<dbReference type="EMBL" id="VLKU01000004">
    <property type="protein sequence ID" value="TWI35053.1"/>
    <property type="molecule type" value="Genomic_DNA"/>
</dbReference>
<keyword evidence="3" id="KW-1185">Reference proteome</keyword>
<protein>
    <submittedName>
        <fullName evidence="2">Putative glyoxalase superfamily protein PhnB</fullName>
    </submittedName>
</protein>
<dbReference type="Gene3D" id="3.30.720.120">
    <property type="match status" value="1"/>
</dbReference>
<dbReference type="PANTHER" id="PTHR34109:SF1">
    <property type="entry name" value="VOC DOMAIN-CONTAINING PROTEIN"/>
    <property type="match status" value="1"/>
</dbReference>
<feature type="domain" description="VOC" evidence="1">
    <location>
        <begin position="5"/>
        <end position="119"/>
    </location>
</feature>
<gene>
    <name evidence="2" type="ORF">IQ24_01562</name>
</gene>
<accession>A0A562NSF3</accession>
<dbReference type="SUPFAM" id="SSF54593">
    <property type="entry name" value="Glyoxalase/Bleomycin resistance protein/Dihydroxybiphenyl dioxygenase"/>
    <property type="match status" value="1"/>
</dbReference>